<gene>
    <name evidence="2" type="ORF">GALL_272010</name>
</gene>
<dbReference type="PANTHER" id="PTHR11215">
    <property type="entry name" value="METAL DEPENDENT HYDROLASE - RELATED"/>
    <property type="match status" value="1"/>
</dbReference>
<protein>
    <recommendedName>
        <fullName evidence="3">Metal-dependent hydrolase</fullName>
    </recommendedName>
</protein>
<dbReference type="EMBL" id="MLJW01000277">
    <property type="protein sequence ID" value="OIQ90864.1"/>
    <property type="molecule type" value="Genomic_DNA"/>
</dbReference>
<dbReference type="Pfam" id="PF03690">
    <property type="entry name" value="MYG1_exonuc"/>
    <property type="match status" value="1"/>
</dbReference>
<dbReference type="GO" id="GO:0005737">
    <property type="term" value="C:cytoplasm"/>
    <property type="evidence" value="ECO:0007669"/>
    <property type="project" value="TreeGrafter"/>
</dbReference>
<dbReference type="PANTHER" id="PTHR11215:SF1">
    <property type="entry name" value="MYG1 EXONUCLEASE"/>
    <property type="match status" value="1"/>
</dbReference>
<comment type="similarity">
    <text evidence="1">Belongs to the MYG1 family.</text>
</comment>
<comment type="caution">
    <text evidence="2">The sequence shown here is derived from an EMBL/GenBank/DDBJ whole genome shotgun (WGS) entry which is preliminary data.</text>
</comment>
<sequence length="296" mass="31752">MLAVATHSGTFHADDVFAYAVLRAATRGELTLTRSRDETVLAGADLLFDVGGVCDPERRRYDHHMRDKPLRADGIPFSSLGLIWQDFGRAALETLCPGISPVEADAVWRMLDQGLIRDIDISDNGAAPSGPAHVALLLESWNPFYTEPARGETEAYLEAVEMAERILRRSCAQAHAAVQATDMVAEAARTAADPRILTLDIKVPWEDAVFDLALTAVLYIVRPAGAAWSVNAVPPQRGSFAQRKPLPDAWAGLRDAGMAAVTGVADATFCHPARFVCGAKSRAGALALARLAVEAP</sequence>
<name>A0A1J5R4G5_9ZZZZ</name>
<organism evidence="2">
    <name type="scientific">mine drainage metagenome</name>
    <dbReference type="NCBI Taxonomy" id="410659"/>
    <lineage>
        <taxon>unclassified sequences</taxon>
        <taxon>metagenomes</taxon>
        <taxon>ecological metagenomes</taxon>
    </lineage>
</organism>
<accession>A0A1J5R4G5</accession>
<reference evidence="2" key="1">
    <citation type="submission" date="2016-10" db="EMBL/GenBank/DDBJ databases">
        <title>Sequence of Gallionella enrichment culture.</title>
        <authorList>
            <person name="Poehlein A."/>
            <person name="Muehling M."/>
            <person name="Daniel R."/>
        </authorList>
    </citation>
    <scope>NUCLEOTIDE SEQUENCE</scope>
</reference>
<evidence type="ECO:0008006" key="3">
    <source>
        <dbReference type="Google" id="ProtNLM"/>
    </source>
</evidence>
<dbReference type="InterPro" id="IPR003226">
    <property type="entry name" value="MYG1_exonuclease"/>
</dbReference>
<evidence type="ECO:0000256" key="1">
    <source>
        <dbReference type="ARBA" id="ARBA00010105"/>
    </source>
</evidence>
<evidence type="ECO:0000313" key="2">
    <source>
        <dbReference type="EMBL" id="OIQ90864.1"/>
    </source>
</evidence>
<dbReference type="AlphaFoldDB" id="A0A1J5R4G5"/>
<dbReference type="GO" id="GO:0005634">
    <property type="term" value="C:nucleus"/>
    <property type="evidence" value="ECO:0007669"/>
    <property type="project" value="TreeGrafter"/>
</dbReference>
<proteinExistence type="inferred from homology"/>